<dbReference type="GO" id="GO:0016020">
    <property type="term" value="C:membrane"/>
    <property type="evidence" value="ECO:0007669"/>
    <property type="project" value="UniProtKB-SubCell"/>
</dbReference>
<dbReference type="PANTHER" id="PTHR11662:SF243">
    <property type="entry name" value="ANION TRANSPORTER 6, CHLOROPLASTIC-RELATED"/>
    <property type="match status" value="1"/>
</dbReference>
<dbReference type="Proteomes" id="UP000657918">
    <property type="component" value="Unassembled WGS sequence"/>
</dbReference>
<dbReference type="PROSITE" id="PS50850">
    <property type="entry name" value="MFS"/>
    <property type="match status" value="1"/>
</dbReference>
<dbReference type="Pfam" id="PF07690">
    <property type="entry name" value="MFS_1"/>
    <property type="match status" value="2"/>
</dbReference>
<feature type="transmembrane region" description="Helical" evidence="6">
    <location>
        <begin position="610"/>
        <end position="634"/>
    </location>
</feature>
<dbReference type="InterPro" id="IPR020846">
    <property type="entry name" value="MFS_dom"/>
</dbReference>
<proteinExistence type="inferred from homology"/>
<protein>
    <recommendedName>
        <fullName evidence="7">Major facilitator superfamily (MFS) profile domain-containing protein</fullName>
    </recommendedName>
</protein>
<name>A0A835J493_9ROSI</name>
<organism evidence="8 9">
    <name type="scientific">Salix dunnii</name>
    <dbReference type="NCBI Taxonomy" id="1413687"/>
    <lineage>
        <taxon>Eukaryota</taxon>
        <taxon>Viridiplantae</taxon>
        <taxon>Streptophyta</taxon>
        <taxon>Embryophyta</taxon>
        <taxon>Tracheophyta</taxon>
        <taxon>Spermatophyta</taxon>
        <taxon>Magnoliopsida</taxon>
        <taxon>eudicotyledons</taxon>
        <taxon>Gunneridae</taxon>
        <taxon>Pentapetalae</taxon>
        <taxon>rosids</taxon>
        <taxon>fabids</taxon>
        <taxon>Malpighiales</taxon>
        <taxon>Salicaceae</taxon>
        <taxon>Saliceae</taxon>
        <taxon>Salix</taxon>
    </lineage>
</organism>
<feature type="domain" description="Major facilitator superfamily (MFS) profile" evidence="7">
    <location>
        <begin position="119"/>
        <end position="666"/>
    </location>
</feature>
<dbReference type="InterPro" id="IPR011701">
    <property type="entry name" value="MFS"/>
</dbReference>
<comment type="subcellular location">
    <subcellularLocation>
        <location evidence="1">Membrane</location>
        <topology evidence="1">Multi-pass membrane protein</topology>
    </subcellularLocation>
</comment>
<evidence type="ECO:0000256" key="1">
    <source>
        <dbReference type="ARBA" id="ARBA00004141"/>
    </source>
</evidence>
<dbReference type="SUPFAM" id="SSF103473">
    <property type="entry name" value="MFS general substrate transporter"/>
    <property type="match status" value="1"/>
</dbReference>
<comment type="similarity">
    <text evidence="5">Belongs to the major facilitator superfamily. Sodium/anion cotransporter (TC 2.A.1.14) family.</text>
</comment>
<dbReference type="OrthoDB" id="2250022at2759"/>
<dbReference type="Gene3D" id="1.20.1250.20">
    <property type="entry name" value="MFS general substrate transporter like domains"/>
    <property type="match status" value="3"/>
</dbReference>
<evidence type="ECO:0000313" key="8">
    <source>
        <dbReference type="EMBL" id="KAF9662832.1"/>
    </source>
</evidence>
<accession>A0A835J493</accession>
<dbReference type="InterPro" id="IPR036259">
    <property type="entry name" value="MFS_trans_sf"/>
</dbReference>
<feature type="transmembrane region" description="Helical" evidence="6">
    <location>
        <begin position="288"/>
        <end position="311"/>
    </location>
</feature>
<feature type="transmembrane region" description="Helical" evidence="6">
    <location>
        <begin position="555"/>
        <end position="573"/>
    </location>
</feature>
<dbReference type="AlphaFoldDB" id="A0A835J493"/>
<evidence type="ECO:0000313" key="9">
    <source>
        <dbReference type="Proteomes" id="UP000657918"/>
    </source>
</evidence>
<evidence type="ECO:0000256" key="6">
    <source>
        <dbReference type="SAM" id="Phobius"/>
    </source>
</evidence>
<keyword evidence="3 6" id="KW-1133">Transmembrane helix</keyword>
<dbReference type="FunFam" id="1.20.1250.20:FF:000272">
    <property type="entry name" value="Probable anion transporter 6, chloroplastic"/>
    <property type="match status" value="1"/>
</dbReference>
<dbReference type="GO" id="GO:0022857">
    <property type="term" value="F:transmembrane transporter activity"/>
    <property type="evidence" value="ECO:0007669"/>
    <property type="project" value="InterPro"/>
</dbReference>
<evidence type="ECO:0000256" key="5">
    <source>
        <dbReference type="ARBA" id="ARBA00024362"/>
    </source>
</evidence>
<feature type="transmembrane region" description="Helical" evidence="6">
    <location>
        <begin position="579"/>
        <end position="598"/>
    </location>
</feature>
<keyword evidence="4 6" id="KW-0472">Membrane</keyword>
<feature type="transmembrane region" description="Helical" evidence="6">
    <location>
        <begin position="263"/>
        <end position="282"/>
    </location>
</feature>
<feature type="transmembrane region" description="Helical" evidence="6">
    <location>
        <begin position="188"/>
        <end position="211"/>
    </location>
</feature>
<evidence type="ECO:0000259" key="7">
    <source>
        <dbReference type="PROSITE" id="PS50850"/>
    </source>
</evidence>
<feature type="transmembrane region" description="Helical" evidence="6">
    <location>
        <begin position="231"/>
        <end position="251"/>
    </location>
</feature>
<keyword evidence="9" id="KW-1185">Reference proteome</keyword>
<comment type="caution">
    <text evidence="8">The sequence shown here is derived from an EMBL/GenBank/DDBJ whole genome shotgun (WGS) entry which is preliminary data.</text>
</comment>
<evidence type="ECO:0000256" key="4">
    <source>
        <dbReference type="ARBA" id="ARBA00023136"/>
    </source>
</evidence>
<dbReference type="PANTHER" id="PTHR11662">
    <property type="entry name" value="SOLUTE CARRIER FAMILY 17"/>
    <property type="match status" value="1"/>
</dbReference>
<dbReference type="InterPro" id="IPR050382">
    <property type="entry name" value="MFS_Na/Anion_cotransporter"/>
</dbReference>
<evidence type="ECO:0000256" key="2">
    <source>
        <dbReference type="ARBA" id="ARBA00022692"/>
    </source>
</evidence>
<dbReference type="EMBL" id="JADGMS010000018">
    <property type="protein sequence ID" value="KAF9662832.1"/>
    <property type="molecule type" value="Genomic_DNA"/>
</dbReference>
<sequence length="688" mass="75901">MANLTLNSKSFCSLSHNTYTQTSVFKTTTSFKNNSLHFLHSGNNLKFRVWCGIKEKENVKESESVPDELAGLKRADKLEPKRGSSLDFEQGLGNDSGSSEVDFYRKWPPWKNIPHRYKLIGSTSLAFVICNMDKVNLSIAIIPMSHQFGWNASTAGLVQSSFFWGYALSQLPGGWLAKIFGGRKVLQIGVLTWSVATALLPLLAGYMPGFVLSRVLVGIGEGVSPSAATDLIARHDYFCGLWSVLLTLNNFMSIPLEERSRAVAFVFGGLSVGSVTGLLLAPPLIQEFGWASVFFIFGFLGIAWFLGFQYLEEGQASFSAKPTSRKAQFLGSQSIYSEKSSSNALAELGSSLKNHSSPGSAIRSDILDCSLMSSNMYSISVKPPEGKYQSSLMHTIVRKFRKFIVFKIIDVPWKAFFQTPAVWAMIYAHFCGSWGHYTCLSWLPSYFSEELSLNLTEAAWVSLKIYDSMVCIFLPVEGLILLEVPEVLNFTCNTIEALVITLEIGIPCHNYQQFQVSILPPLASVFVTSIAAQLADKLIANGVEITTVRKICQTIAFLSPALCMTLSSVDLGLPPWEIVGILTSGLALSSFALSGLYCTHQDMSPEYASILLGITNTVGAIPGIVGIPLTGYLLDTTHSWSVNFIVRSINFLLLDRYHCMVGICQQQASKLFQNRLTLDRYSWMKHPN</sequence>
<gene>
    <name evidence="8" type="ORF">SADUNF_Sadunf18G0095200</name>
</gene>
<evidence type="ECO:0000256" key="3">
    <source>
        <dbReference type="ARBA" id="ARBA00022989"/>
    </source>
</evidence>
<reference evidence="8 9" key="1">
    <citation type="submission" date="2020-10" db="EMBL/GenBank/DDBJ databases">
        <title>Plant Genome Project.</title>
        <authorList>
            <person name="Zhang R.-G."/>
        </authorList>
    </citation>
    <scope>NUCLEOTIDE SEQUENCE [LARGE SCALE GENOMIC DNA]</scope>
    <source>
        <strain evidence="8">FAFU-HL-1</strain>
        <tissue evidence="8">Leaf</tissue>
    </source>
</reference>
<keyword evidence="2 6" id="KW-0812">Transmembrane</keyword>